<proteinExistence type="predicted"/>
<accession>L7ZBC1</accession>
<evidence type="ECO:0000313" key="1">
    <source>
        <dbReference type="EMBL" id="AGE11225.1"/>
    </source>
</evidence>
<keyword evidence="1" id="KW-0614">Plasmid</keyword>
<geneLocation type="plasmid" evidence="1">
    <name>pT-OXA-181</name>
</geneLocation>
<dbReference type="AlphaFoldDB" id="L7ZBC1"/>
<protein>
    <submittedName>
        <fullName evidence="1">Uncharacterized protein</fullName>
    </submittedName>
</protein>
<name>L7ZBC1_CITFR</name>
<reference evidence="1" key="1">
    <citation type="journal article" date="2013" name="Antimicrob. Agents Chemother.">
        <title>Complete Sequence of the IncT-Type Plasmid pT-OXA-181 Carrying the blaOXA-181 Carbapenemase Gene from Citrobacter freundii.</title>
        <authorList>
            <person name="Villa L."/>
            <person name="Carattoli A."/>
            <person name="Nordmann P."/>
            <person name="Carta C."/>
            <person name="Poirel L."/>
        </authorList>
    </citation>
    <scope>NUCLEOTIDE SEQUENCE</scope>
    <source>
        <strain evidence="1">CFSTE</strain>
        <plasmid evidence="1">pT-OXA-181</plasmid>
    </source>
</reference>
<dbReference type="EMBL" id="JQ996150">
    <property type="protein sequence ID" value="AGE11225.1"/>
    <property type="molecule type" value="Genomic_DNA"/>
</dbReference>
<organism evidence="1">
    <name type="scientific">Citrobacter freundii</name>
    <dbReference type="NCBI Taxonomy" id="546"/>
    <lineage>
        <taxon>Bacteria</taxon>
        <taxon>Pseudomonadati</taxon>
        <taxon>Pseudomonadota</taxon>
        <taxon>Gammaproteobacteria</taxon>
        <taxon>Enterobacterales</taxon>
        <taxon>Enterobacteriaceae</taxon>
        <taxon>Citrobacter</taxon>
        <taxon>Citrobacter freundii complex</taxon>
    </lineage>
</organism>
<sequence length="147" mass="16024">MTILDLQIGLAVTPTSGTSSFITISLSKGGYMKNDFSLNMGSKMDAIFNQMFSAPNSSFQNAPAAGGTNARRKKKDIIRLTVRSKTGGTNLVTIAKDTPVFTPKQVSDLAIGEHGHLDIFIIDYGTHRTLNTKNIQHESPLEREIIQ</sequence>
<dbReference type="RefSeq" id="WP_011039694.1">
    <property type="nucleotide sequence ID" value="NC_020123.1"/>
</dbReference>